<keyword evidence="2 6" id="KW-0812">Transmembrane</keyword>
<dbReference type="GO" id="GO:0016020">
    <property type="term" value="C:membrane"/>
    <property type="evidence" value="ECO:0007669"/>
    <property type="project" value="UniProtKB-SubCell"/>
</dbReference>
<dbReference type="PANTHER" id="PTHR15549:SF27">
    <property type="entry name" value="CHITIN-BINDING TYPE-1 DOMAIN-CONTAINING PROTEIN"/>
    <property type="match status" value="1"/>
</dbReference>
<evidence type="ECO:0000256" key="2">
    <source>
        <dbReference type="ARBA" id="ARBA00022692"/>
    </source>
</evidence>
<accession>A0A9W9P3H8</accession>
<reference evidence="7" key="2">
    <citation type="journal article" date="2023" name="IMA Fungus">
        <title>Comparative genomic study of the Penicillium genus elucidates a diverse pangenome and 15 lateral gene transfer events.</title>
        <authorList>
            <person name="Petersen C."/>
            <person name="Sorensen T."/>
            <person name="Nielsen M.R."/>
            <person name="Sondergaard T.E."/>
            <person name="Sorensen J.L."/>
            <person name="Fitzpatrick D.A."/>
            <person name="Frisvad J.C."/>
            <person name="Nielsen K.L."/>
        </authorList>
    </citation>
    <scope>NUCLEOTIDE SEQUENCE</scope>
    <source>
        <strain evidence="7">IBT 23319</strain>
    </source>
</reference>
<dbReference type="PANTHER" id="PTHR15549">
    <property type="entry name" value="PAIRED IMMUNOGLOBULIN-LIKE TYPE 2 RECEPTOR"/>
    <property type="match status" value="1"/>
</dbReference>
<feature type="region of interest" description="Disordered" evidence="5">
    <location>
        <begin position="119"/>
        <end position="155"/>
    </location>
</feature>
<evidence type="ECO:0000256" key="5">
    <source>
        <dbReference type="SAM" id="MobiDB-lite"/>
    </source>
</evidence>
<organism evidence="7 8">
    <name type="scientific">Penicillium citrinum</name>
    <dbReference type="NCBI Taxonomy" id="5077"/>
    <lineage>
        <taxon>Eukaryota</taxon>
        <taxon>Fungi</taxon>
        <taxon>Dikarya</taxon>
        <taxon>Ascomycota</taxon>
        <taxon>Pezizomycotina</taxon>
        <taxon>Eurotiomycetes</taxon>
        <taxon>Eurotiomycetidae</taxon>
        <taxon>Eurotiales</taxon>
        <taxon>Aspergillaceae</taxon>
        <taxon>Penicillium</taxon>
    </lineage>
</organism>
<dbReference type="GO" id="GO:0071944">
    <property type="term" value="C:cell periphery"/>
    <property type="evidence" value="ECO:0007669"/>
    <property type="project" value="UniProtKB-ARBA"/>
</dbReference>
<dbReference type="OrthoDB" id="4779287at2759"/>
<dbReference type="EMBL" id="JAPQKT010000003">
    <property type="protein sequence ID" value="KAJ5234708.1"/>
    <property type="molecule type" value="Genomic_DNA"/>
</dbReference>
<dbReference type="AlphaFoldDB" id="A0A9W9P3H8"/>
<dbReference type="Proteomes" id="UP001147733">
    <property type="component" value="Unassembled WGS sequence"/>
</dbReference>
<evidence type="ECO:0000313" key="7">
    <source>
        <dbReference type="EMBL" id="KAJ5234708.1"/>
    </source>
</evidence>
<evidence type="ECO:0000256" key="4">
    <source>
        <dbReference type="ARBA" id="ARBA00023136"/>
    </source>
</evidence>
<proteinExistence type="predicted"/>
<name>A0A9W9P3H8_PENCI</name>
<keyword evidence="3 6" id="KW-1133">Transmembrane helix</keyword>
<gene>
    <name evidence="7" type="ORF">N7469_003876</name>
</gene>
<dbReference type="InterPro" id="IPR051694">
    <property type="entry name" value="Immunoregulatory_rcpt-like"/>
</dbReference>
<evidence type="ECO:0000256" key="1">
    <source>
        <dbReference type="ARBA" id="ARBA00004167"/>
    </source>
</evidence>
<evidence type="ECO:0000313" key="8">
    <source>
        <dbReference type="Proteomes" id="UP001147733"/>
    </source>
</evidence>
<feature type="region of interest" description="Disordered" evidence="5">
    <location>
        <begin position="193"/>
        <end position="240"/>
    </location>
</feature>
<comment type="caution">
    <text evidence="7">The sequence shown here is derived from an EMBL/GenBank/DDBJ whole genome shotgun (WGS) entry which is preliminary data.</text>
</comment>
<reference evidence="7" key="1">
    <citation type="submission" date="2022-11" db="EMBL/GenBank/DDBJ databases">
        <authorList>
            <person name="Petersen C."/>
        </authorList>
    </citation>
    <scope>NUCLEOTIDE SEQUENCE</scope>
    <source>
        <strain evidence="7">IBT 23319</strain>
    </source>
</reference>
<evidence type="ECO:0000256" key="6">
    <source>
        <dbReference type="SAM" id="Phobius"/>
    </source>
</evidence>
<comment type="subcellular location">
    <subcellularLocation>
        <location evidence="1">Membrane</location>
        <topology evidence="1">Single-pass membrane protein</topology>
    </subcellularLocation>
</comment>
<keyword evidence="8" id="KW-1185">Reference proteome</keyword>
<protein>
    <submittedName>
        <fullName evidence="7">Uncharacterized protein</fullName>
    </submittedName>
</protein>
<dbReference type="RefSeq" id="XP_056502208.1">
    <property type="nucleotide sequence ID" value="XM_056642796.1"/>
</dbReference>
<keyword evidence="4 6" id="KW-0472">Membrane</keyword>
<evidence type="ECO:0000256" key="3">
    <source>
        <dbReference type="ARBA" id="ARBA00022989"/>
    </source>
</evidence>
<dbReference type="GeneID" id="81381963"/>
<feature type="transmembrane region" description="Helical" evidence="6">
    <location>
        <begin position="159"/>
        <end position="182"/>
    </location>
</feature>
<sequence length="240" mass="24618">MSDANPFGWAVRKNGSCLASEVDCGETVAPFRNCCPESSFCPHANNVACCPTKEFCTDALNGQPHCANSTWDLYINGGYFCCEQGTIGYAVDGGSNGCGEPGYKLQAGETSLKVISAAPTATSSTSTPSSTSTSTSSITPTPTATQSAESSSSTTNTGAIAGGVVGGVAGAAILIALAWYFIRRLRKPQPLPSEPIGHMATSSDYHPVPPAELSVEGHSVSELPGGGKQTPVAELPTSYR</sequence>